<feature type="region of interest" description="Disordered" evidence="1">
    <location>
        <begin position="1"/>
        <end position="20"/>
    </location>
</feature>
<dbReference type="OrthoDB" id="3215483at2759"/>
<keyword evidence="3" id="KW-1185">Reference proteome</keyword>
<dbReference type="Proteomes" id="UP000759537">
    <property type="component" value="Unassembled WGS sequence"/>
</dbReference>
<organism evidence="2 3">
    <name type="scientific">Russula ochroleuca</name>
    <dbReference type="NCBI Taxonomy" id="152965"/>
    <lineage>
        <taxon>Eukaryota</taxon>
        <taxon>Fungi</taxon>
        <taxon>Dikarya</taxon>
        <taxon>Basidiomycota</taxon>
        <taxon>Agaricomycotina</taxon>
        <taxon>Agaricomycetes</taxon>
        <taxon>Russulales</taxon>
        <taxon>Russulaceae</taxon>
        <taxon>Russula</taxon>
    </lineage>
</organism>
<sequence>MHHQAQAAVQPSSHLPSISDHQMISRAPTSYLRTATNFRVPPAPLMPSISQPSQPTAKRSSRSLSQRYLMASNPAGPSGSKMPAHPLHAPAAGQRAGSTSDASIATIGSRALRHGSDPEVGNVEFDESWIASHLVELEVMARRDSGEKGRAFLGVWLGIREAGLRDRQSVLIFIAQKLMPYPWYKGNETIREALRALERLEYINAGLLAKKHTENANWFWNKKFGNITVRDYWMAEATKLRQKVQAQAQGRRR</sequence>
<feature type="region of interest" description="Disordered" evidence="1">
    <location>
        <begin position="42"/>
        <end position="100"/>
    </location>
</feature>
<reference evidence="2" key="2">
    <citation type="journal article" date="2020" name="Nat. Commun.">
        <title>Large-scale genome sequencing of mycorrhizal fungi provides insights into the early evolution of symbiotic traits.</title>
        <authorList>
            <person name="Miyauchi S."/>
            <person name="Kiss E."/>
            <person name="Kuo A."/>
            <person name="Drula E."/>
            <person name="Kohler A."/>
            <person name="Sanchez-Garcia M."/>
            <person name="Morin E."/>
            <person name="Andreopoulos B."/>
            <person name="Barry K.W."/>
            <person name="Bonito G."/>
            <person name="Buee M."/>
            <person name="Carver A."/>
            <person name="Chen C."/>
            <person name="Cichocki N."/>
            <person name="Clum A."/>
            <person name="Culley D."/>
            <person name="Crous P.W."/>
            <person name="Fauchery L."/>
            <person name="Girlanda M."/>
            <person name="Hayes R.D."/>
            <person name="Keri Z."/>
            <person name="LaButti K."/>
            <person name="Lipzen A."/>
            <person name="Lombard V."/>
            <person name="Magnuson J."/>
            <person name="Maillard F."/>
            <person name="Murat C."/>
            <person name="Nolan M."/>
            <person name="Ohm R.A."/>
            <person name="Pangilinan J."/>
            <person name="Pereira M.F."/>
            <person name="Perotto S."/>
            <person name="Peter M."/>
            <person name="Pfister S."/>
            <person name="Riley R."/>
            <person name="Sitrit Y."/>
            <person name="Stielow J.B."/>
            <person name="Szollosi G."/>
            <person name="Zifcakova L."/>
            <person name="Stursova M."/>
            <person name="Spatafora J.W."/>
            <person name="Tedersoo L."/>
            <person name="Vaario L.M."/>
            <person name="Yamada A."/>
            <person name="Yan M."/>
            <person name="Wang P."/>
            <person name="Xu J."/>
            <person name="Bruns T."/>
            <person name="Baldrian P."/>
            <person name="Vilgalys R."/>
            <person name="Dunand C."/>
            <person name="Henrissat B."/>
            <person name="Grigoriev I.V."/>
            <person name="Hibbett D."/>
            <person name="Nagy L.G."/>
            <person name="Martin F.M."/>
        </authorList>
    </citation>
    <scope>NUCLEOTIDE SEQUENCE</scope>
    <source>
        <strain evidence="2">Prilba</strain>
    </source>
</reference>
<dbReference type="AlphaFoldDB" id="A0A9P5MN49"/>
<evidence type="ECO:0000256" key="1">
    <source>
        <dbReference type="SAM" id="MobiDB-lite"/>
    </source>
</evidence>
<evidence type="ECO:0000313" key="2">
    <source>
        <dbReference type="EMBL" id="KAF8466068.1"/>
    </source>
</evidence>
<feature type="compositionally biased region" description="Polar residues" evidence="1">
    <location>
        <begin position="7"/>
        <end position="20"/>
    </location>
</feature>
<name>A0A9P5MN49_9AGAM</name>
<accession>A0A9P5MN49</accession>
<feature type="compositionally biased region" description="Polar residues" evidence="1">
    <location>
        <begin position="48"/>
        <end position="66"/>
    </location>
</feature>
<gene>
    <name evidence="2" type="ORF">DFH94DRAFT_686190</name>
</gene>
<evidence type="ECO:0000313" key="3">
    <source>
        <dbReference type="Proteomes" id="UP000759537"/>
    </source>
</evidence>
<proteinExistence type="predicted"/>
<protein>
    <submittedName>
        <fullName evidence="2">Uncharacterized protein</fullName>
    </submittedName>
</protein>
<reference evidence="2" key="1">
    <citation type="submission" date="2019-10" db="EMBL/GenBank/DDBJ databases">
        <authorList>
            <consortium name="DOE Joint Genome Institute"/>
            <person name="Kuo A."/>
            <person name="Miyauchi S."/>
            <person name="Kiss E."/>
            <person name="Drula E."/>
            <person name="Kohler A."/>
            <person name="Sanchez-Garcia M."/>
            <person name="Andreopoulos B."/>
            <person name="Barry K.W."/>
            <person name="Bonito G."/>
            <person name="Buee M."/>
            <person name="Carver A."/>
            <person name="Chen C."/>
            <person name="Cichocki N."/>
            <person name="Clum A."/>
            <person name="Culley D."/>
            <person name="Crous P.W."/>
            <person name="Fauchery L."/>
            <person name="Girlanda M."/>
            <person name="Hayes R."/>
            <person name="Keri Z."/>
            <person name="LaButti K."/>
            <person name="Lipzen A."/>
            <person name="Lombard V."/>
            <person name="Magnuson J."/>
            <person name="Maillard F."/>
            <person name="Morin E."/>
            <person name="Murat C."/>
            <person name="Nolan M."/>
            <person name="Ohm R."/>
            <person name="Pangilinan J."/>
            <person name="Pereira M."/>
            <person name="Perotto S."/>
            <person name="Peter M."/>
            <person name="Riley R."/>
            <person name="Sitrit Y."/>
            <person name="Stielow B."/>
            <person name="Szollosi G."/>
            <person name="Zifcakova L."/>
            <person name="Stursova M."/>
            <person name="Spatafora J.W."/>
            <person name="Tedersoo L."/>
            <person name="Vaario L.-M."/>
            <person name="Yamada A."/>
            <person name="Yan M."/>
            <person name="Wang P."/>
            <person name="Xu J."/>
            <person name="Bruns T."/>
            <person name="Baldrian P."/>
            <person name="Vilgalys R."/>
            <person name="Henrissat B."/>
            <person name="Grigoriev I.V."/>
            <person name="Hibbett D."/>
            <person name="Nagy L.G."/>
            <person name="Martin F.M."/>
        </authorList>
    </citation>
    <scope>NUCLEOTIDE SEQUENCE</scope>
    <source>
        <strain evidence="2">Prilba</strain>
    </source>
</reference>
<comment type="caution">
    <text evidence="2">The sequence shown here is derived from an EMBL/GenBank/DDBJ whole genome shotgun (WGS) entry which is preliminary data.</text>
</comment>
<dbReference type="EMBL" id="WHVB01000043">
    <property type="protein sequence ID" value="KAF8466068.1"/>
    <property type="molecule type" value="Genomic_DNA"/>
</dbReference>